<dbReference type="OrthoDB" id="6110498at2759"/>
<feature type="region of interest" description="Disordered" evidence="1">
    <location>
        <begin position="152"/>
        <end position="181"/>
    </location>
</feature>
<accession>A0A7J6L856</accession>
<feature type="compositionally biased region" description="Basic and acidic residues" evidence="1">
    <location>
        <begin position="155"/>
        <end position="172"/>
    </location>
</feature>
<sequence>MVRRTELVPDPTDLEIDSMAVDMVEAMKTAHVCVRLALIDARLNTKNKYDQTRSLPDFSGGDLVGLRSPQRQSKLSYRWRGPYVVSDPQNNTVLLKSVLYGPPCPSSRVNVDRLIHLNLSGHLDPTSQAREVPIVSVRAAMDVDGPVAPIPARVGDSHGLSERKTHSSEKQGLEPATTTPAAVGASLSGTDVLDAVPQELDTSRHFVLVDRTLHGDYRPCGTTADDREMVSMVYKARPDQGLSPRRVSELLMDHAGYRRGYIKSIGYHTMSLELDKYGWIQKTHNHLYFVEDLLGEGYVIGEILRESVEKHKYFVEYYTVTRPGGDIICKENYFPPTWHVESEIMFPLSVTTGGQPNGQLRLDRDSLVKLRPYNFDLSDYNHPSPGEFESQL</sequence>
<reference evidence="2 3" key="1">
    <citation type="submission" date="2020-04" db="EMBL/GenBank/DDBJ databases">
        <title>Perkinsus chesapeaki whole genome sequence.</title>
        <authorList>
            <person name="Bogema D.R."/>
        </authorList>
    </citation>
    <scope>NUCLEOTIDE SEQUENCE [LARGE SCALE GENOMIC DNA]</scope>
    <source>
        <strain evidence="2">ATCC PRA-425</strain>
    </source>
</reference>
<dbReference type="Proteomes" id="UP000591131">
    <property type="component" value="Unassembled WGS sequence"/>
</dbReference>
<gene>
    <name evidence="2" type="ORF">FOL47_009472</name>
</gene>
<dbReference type="EMBL" id="JAAPAO010000662">
    <property type="protein sequence ID" value="KAF4655353.1"/>
    <property type="molecule type" value="Genomic_DNA"/>
</dbReference>
<evidence type="ECO:0000313" key="3">
    <source>
        <dbReference type="Proteomes" id="UP000591131"/>
    </source>
</evidence>
<name>A0A7J6L856_PERCH</name>
<proteinExistence type="predicted"/>
<organism evidence="2 3">
    <name type="scientific">Perkinsus chesapeaki</name>
    <name type="common">Clam parasite</name>
    <name type="synonym">Perkinsus andrewsi</name>
    <dbReference type="NCBI Taxonomy" id="330153"/>
    <lineage>
        <taxon>Eukaryota</taxon>
        <taxon>Sar</taxon>
        <taxon>Alveolata</taxon>
        <taxon>Perkinsozoa</taxon>
        <taxon>Perkinsea</taxon>
        <taxon>Perkinsida</taxon>
        <taxon>Perkinsidae</taxon>
        <taxon>Perkinsus</taxon>
    </lineage>
</organism>
<evidence type="ECO:0000256" key="1">
    <source>
        <dbReference type="SAM" id="MobiDB-lite"/>
    </source>
</evidence>
<comment type="caution">
    <text evidence="2">The sequence shown here is derived from an EMBL/GenBank/DDBJ whole genome shotgun (WGS) entry which is preliminary data.</text>
</comment>
<dbReference type="AlphaFoldDB" id="A0A7J6L856"/>
<evidence type="ECO:0000313" key="2">
    <source>
        <dbReference type="EMBL" id="KAF4655353.1"/>
    </source>
</evidence>
<protein>
    <submittedName>
        <fullName evidence="2">Uncharacterized protein</fullName>
    </submittedName>
</protein>
<keyword evidence="3" id="KW-1185">Reference proteome</keyword>